<dbReference type="InterPro" id="IPR050745">
    <property type="entry name" value="Multifunctional_regulatory"/>
</dbReference>
<dbReference type="PANTHER" id="PTHR24189">
    <property type="entry name" value="MYOTROPHIN"/>
    <property type="match status" value="1"/>
</dbReference>
<keyword evidence="5" id="KW-1185">Reference proteome</keyword>
<dbReference type="Pfam" id="PF12796">
    <property type="entry name" value="Ank_2"/>
    <property type="match status" value="1"/>
</dbReference>
<dbReference type="PANTHER" id="PTHR24189:SF50">
    <property type="entry name" value="ANKYRIN REPEAT AND SOCS BOX PROTEIN 2"/>
    <property type="match status" value="1"/>
</dbReference>
<keyword evidence="2 3" id="KW-0040">ANK repeat</keyword>
<dbReference type="SMART" id="SM00248">
    <property type="entry name" value="ANK"/>
    <property type="match status" value="5"/>
</dbReference>
<dbReference type="InterPro" id="IPR002110">
    <property type="entry name" value="Ankyrin_rpt"/>
</dbReference>
<evidence type="ECO:0000256" key="3">
    <source>
        <dbReference type="PROSITE-ProRule" id="PRU00023"/>
    </source>
</evidence>
<reference evidence="4" key="1">
    <citation type="submission" date="2019-11" db="EMBL/GenBank/DDBJ databases">
        <title>The nuclear and mitochondrial genomes of Frieseomelitta varia - a highly eusocial stingless bee (Meliponini) with a permanently sterile worker caste.</title>
        <authorList>
            <person name="Freitas F.C.P."/>
            <person name="Lourenco A.P."/>
            <person name="Nunes F.M.F."/>
            <person name="Paschoal A.R."/>
            <person name="Abreu F.C.P."/>
            <person name="Barbin F.O."/>
            <person name="Bataglia L."/>
            <person name="Cardoso-Junior C.A.M."/>
            <person name="Cervoni M.S."/>
            <person name="Silva S.R."/>
            <person name="Dalarmi F."/>
            <person name="Del Lama M.A."/>
            <person name="Depintor T.S."/>
            <person name="Ferreira K.M."/>
            <person name="Goria P.S."/>
            <person name="Jaskot M.C."/>
            <person name="Lago D.C."/>
            <person name="Luna-Lucena D."/>
            <person name="Moda L.M."/>
            <person name="Nascimento L."/>
            <person name="Pedrino M."/>
            <person name="Rabico F.O."/>
            <person name="Sanches F.C."/>
            <person name="Santos D.E."/>
            <person name="Santos C.G."/>
            <person name="Vieira J."/>
            <person name="Lopes T.F."/>
            <person name="Barchuk A.R."/>
            <person name="Hartfelder K."/>
            <person name="Simoes Z.L.P."/>
            <person name="Bitondi M.M.G."/>
            <person name="Pinheiro D.G."/>
        </authorList>
    </citation>
    <scope>NUCLEOTIDE SEQUENCE</scope>
    <source>
        <strain evidence="4">USP_RPSP 00005682</strain>
        <tissue evidence="4">Whole individual</tissue>
    </source>
</reference>
<dbReference type="AlphaFoldDB" id="A0A833W2R0"/>
<evidence type="ECO:0000313" key="5">
    <source>
        <dbReference type="Proteomes" id="UP000655588"/>
    </source>
</evidence>
<name>A0A833W2R0_9HYME</name>
<dbReference type="PROSITE" id="PS50297">
    <property type="entry name" value="ANK_REP_REGION"/>
    <property type="match status" value="1"/>
</dbReference>
<evidence type="ECO:0000256" key="1">
    <source>
        <dbReference type="ARBA" id="ARBA00022737"/>
    </source>
</evidence>
<proteinExistence type="predicted"/>
<gene>
    <name evidence="4" type="ORF">E2986_09139</name>
</gene>
<evidence type="ECO:0008006" key="6">
    <source>
        <dbReference type="Google" id="ProtNLM"/>
    </source>
</evidence>
<dbReference type="SUPFAM" id="SSF48403">
    <property type="entry name" value="Ankyrin repeat"/>
    <property type="match status" value="1"/>
</dbReference>
<comment type="caution">
    <text evidence="4">The sequence shown here is derived from an EMBL/GenBank/DDBJ whole genome shotgun (WGS) entry which is preliminary data.</text>
</comment>
<evidence type="ECO:0000256" key="2">
    <source>
        <dbReference type="ARBA" id="ARBA00023043"/>
    </source>
</evidence>
<dbReference type="EMBL" id="WNWW01000028">
    <property type="protein sequence ID" value="KAF3430664.1"/>
    <property type="molecule type" value="Genomic_DNA"/>
</dbReference>
<feature type="repeat" description="ANK" evidence="3">
    <location>
        <begin position="85"/>
        <end position="118"/>
    </location>
</feature>
<evidence type="ECO:0000313" key="4">
    <source>
        <dbReference type="EMBL" id="KAF3430664.1"/>
    </source>
</evidence>
<dbReference type="Pfam" id="PF13637">
    <property type="entry name" value="Ank_4"/>
    <property type="match status" value="1"/>
</dbReference>
<dbReference type="InterPro" id="IPR036770">
    <property type="entry name" value="Ankyrin_rpt-contain_sf"/>
</dbReference>
<organism evidence="4 5">
    <name type="scientific">Frieseomelitta varia</name>
    <dbReference type="NCBI Taxonomy" id="561572"/>
    <lineage>
        <taxon>Eukaryota</taxon>
        <taxon>Metazoa</taxon>
        <taxon>Ecdysozoa</taxon>
        <taxon>Arthropoda</taxon>
        <taxon>Hexapoda</taxon>
        <taxon>Insecta</taxon>
        <taxon>Pterygota</taxon>
        <taxon>Neoptera</taxon>
        <taxon>Endopterygota</taxon>
        <taxon>Hymenoptera</taxon>
        <taxon>Apocrita</taxon>
        <taxon>Aculeata</taxon>
        <taxon>Apoidea</taxon>
        <taxon>Anthophila</taxon>
        <taxon>Apidae</taxon>
        <taxon>Frieseomelitta</taxon>
    </lineage>
</organism>
<dbReference type="PROSITE" id="PS50088">
    <property type="entry name" value="ANK_REPEAT"/>
    <property type="match status" value="2"/>
</dbReference>
<protein>
    <recommendedName>
        <fullName evidence="6">Ankyrin repeat protein</fullName>
    </recommendedName>
</protein>
<dbReference type="Gene3D" id="1.25.40.20">
    <property type="entry name" value="Ankyrin repeat-containing domain"/>
    <property type="match status" value="2"/>
</dbReference>
<feature type="repeat" description="ANK" evidence="3">
    <location>
        <begin position="152"/>
        <end position="199"/>
    </location>
</feature>
<dbReference type="Proteomes" id="UP000655588">
    <property type="component" value="Unassembled WGS sequence"/>
</dbReference>
<sequence length="264" mass="30046">MMLNTKLNRQFIDSVEEQFIWLLRFATVRKIKDFLTKVLSIDLHYPTPNLKTPITAAIDRGDLQILSFLLERNSTGLDNAVTQPWGRTALMYASYVSKNPELLQVLLKKGADLQKVDIRGWSCLQYAIVGERPTNVKFLLDSGVYINQKDAQGRTPLMISVRNLSIKRSFGIICPVYRSNFHILSILLDHGADVNVRDNRSFTALQIAIFWRKRDAAITLIERGSDVSVVTPITKATIGELCRTSMPNILRCLEPKRYYSEALQ</sequence>
<accession>A0A833W2R0</accession>
<keyword evidence="1" id="KW-0677">Repeat</keyword>